<keyword evidence="4" id="KW-0998">Cell outer membrane</keyword>
<dbReference type="SUPFAM" id="SSF53955">
    <property type="entry name" value="Lysozyme-like"/>
    <property type="match status" value="1"/>
</dbReference>
<feature type="signal peptide" evidence="5">
    <location>
        <begin position="1"/>
        <end position="35"/>
    </location>
</feature>
<feature type="domain" description="Solute-binding protein family 3/N-terminal" evidence="6">
    <location>
        <begin position="67"/>
        <end position="308"/>
    </location>
</feature>
<dbReference type="EMBL" id="DRLF01000310">
    <property type="protein sequence ID" value="HEC06966.1"/>
    <property type="molecule type" value="Genomic_DNA"/>
</dbReference>
<dbReference type="Pfam" id="PF00497">
    <property type="entry name" value="SBP_bac_3"/>
    <property type="match status" value="1"/>
</dbReference>
<dbReference type="InterPro" id="IPR001638">
    <property type="entry name" value="Solute-binding_3/MltF_N"/>
</dbReference>
<dbReference type="GO" id="GO:0009279">
    <property type="term" value="C:cell outer membrane"/>
    <property type="evidence" value="ECO:0007669"/>
    <property type="project" value="UniProtKB-SubCell"/>
</dbReference>
<dbReference type="SUPFAM" id="SSF53850">
    <property type="entry name" value="Periplasmic binding protein-like II"/>
    <property type="match status" value="1"/>
</dbReference>
<keyword evidence="3 5" id="KW-0732">Signal</keyword>
<sequence>MNQKACQSHFRQAAFRHAWQRAVCSSLLFLAFMFAAGTPAFSDTANPIAFLEKPFSEDLPKMKQRRTVRALVVYGPTDFFFDKGKPSGIQVDLLREYEKFLNKGIKREAEKIHVAFLPVPFGRLIPDLLAGKGDIAAHFLTETDERKQKLLFASGRKTTVDELVVTHKDQAPPEDIDGLAGKTVYVLPHSSYLEHLRKLNADFKSRGLKLIDIQTVDSQLSSENVLEMVNAGIIGMTVIDDYKARLWAKVLPDIRVQENLAVSRGNYLGWAVRKSNPLLADDLRKFWKKVQKGSLLGNMLIKRYYKSTRWIKNPGREQARKKFVHLLELFEKYGDKYGFDALALAAQGYQESELDQQRKSHRGAVGIMQLLPSTAADKNVGIRDISTEENNIHAGAKYMAFLRDRYFSDPAIKPDDRMAFAWAAYNAGPAKVRKMRAKAKAMGLNPNVWFGNVEIAAGKIVGRETVRYVANIYKYYAAYKLLVELHPDKSIL</sequence>
<dbReference type="AlphaFoldDB" id="A0A831WFW8"/>
<dbReference type="Gene3D" id="1.10.530.10">
    <property type="match status" value="1"/>
</dbReference>
<dbReference type="InterPro" id="IPR023346">
    <property type="entry name" value="Lysozyme-like_dom_sf"/>
</dbReference>
<gene>
    <name evidence="7" type="ORF">ENJ12_08950</name>
</gene>
<evidence type="ECO:0000259" key="6">
    <source>
        <dbReference type="SMART" id="SM00062"/>
    </source>
</evidence>
<dbReference type="Pfam" id="PF01464">
    <property type="entry name" value="SLT"/>
    <property type="match status" value="1"/>
</dbReference>
<dbReference type="CDD" id="cd01009">
    <property type="entry name" value="PBP2_YfhD_N"/>
    <property type="match status" value="1"/>
</dbReference>
<evidence type="ECO:0000313" key="7">
    <source>
        <dbReference type="EMBL" id="HEC06966.1"/>
    </source>
</evidence>
<dbReference type="Gene3D" id="3.40.190.10">
    <property type="entry name" value="Periplasmic binding protein-like II"/>
    <property type="match status" value="2"/>
</dbReference>
<comment type="caution">
    <text evidence="7">The sequence shown here is derived from an EMBL/GenBank/DDBJ whole genome shotgun (WGS) entry which is preliminary data.</text>
</comment>
<organism evidence="7">
    <name type="scientific">Thiolapillus brandeum</name>
    <dbReference type="NCBI Taxonomy" id="1076588"/>
    <lineage>
        <taxon>Bacteria</taxon>
        <taxon>Pseudomonadati</taxon>
        <taxon>Pseudomonadota</taxon>
        <taxon>Gammaproteobacteria</taxon>
        <taxon>Chromatiales</taxon>
        <taxon>Sedimenticolaceae</taxon>
        <taxon>Thiolapillus</taxon>
    </lineage>
</organism>
<dbReference type="PANTHER" id="PTHR35936">
    <property type="entry name" value="MEMBRANE-BOUND LYTIC MUREIN TRANSGLYCOSYLASE F"/>
    <property type="match status" value="1"/>
</dbReference>
<dbReference type="Proteomes" id="UP000886339">
    <property type="component" value="Unassembled WGS sequence"/>
</dbReference>
<protein>
    <submittedName>
        <fullName evidence="7">Lytic transglycosylase F</fullName>
    </submittedName>
</protein>
<keyword evidence="4" id="KW-0472">Membrane</keyword>
<evidence type="ECO:0000256" key="2">
    <source>
        <dbReference type="ARBA" id="ARBA00010333"/>
    </source>
</evidence>
<feature type="chain" id="PRO_5032841073" evidence="5">
    <location>
        <begin position="36"/>
        <end position="492"/>
    </location>
</feature>
<dbReference type="SMART" id="SM00062">
    <property type="entry name" value="PBPb"/>
    <property type="match status" value="1"/>
</dbReference>
<dbReference type="CDD" id="cd13403">
    <property type="entry name" value="MLTF-like"/>
    <property type="match status" value="1"/>
</dbReference>
<name>A0A831WFW8_9GAMM</name>
<evidence type="ECO:0000256" key="3">
    <source>
        <dbReference type="ARBA" id="ARBA00022729"/>
    </source>
</evidence>
<evidence type="ECO:0000256" key="1">
    <source>
        <dbReference type="ARBA" id="ARBA00004339"/>
    </source>
</evidence>
<dbReference type="InterPro" id="IPR008258">
    <property type="entry name" value="Transglycosylase_SLT_dom_1"/>
</dbReference>
<evidence type="ECO:0000256" key="4">
    <source>
        <dbReference type="ARBA" id="ARBA00023237"/>
    </source>
</evidence>
<reference evidence="7" key="1">
    <citation type="journal article" date="2020" name="mSystems">
        <title>Genome- and Community-Level Interaction Insights into Carbon Utilization and Element Cycling Functions of Hydrothermarchaeota in Hydrothermal Sediment.</title>
        <authorList>
            <person name="Zhou Z."/>
            <person name="Liu Y."/>
            <person name="Xu W."/>
            <person name="Pan J."/>
            <person name="Luo Z.H."/>
            <person name="Li M."/>
        </authorList>
    </citation>
    <scope>NUCLEOTIDE SEQUENCE [LARGE SCALE GENOMIC DNA]</scope>
    <source>
        <strain evidence="7">HyVt-458</strain>
    </source>
</reference>
<comment type="subcellular location">
    <subcellularLocation>
        <location evidence="1">Cell outer membrane</location>
        <topology evidence="1">Peripheral membrane protein</topology>
    </subcellularLocation>
</comment>
<evidence type="ECO:0000256" key="5">
    <source>
        <dbReference type="SAM" id="SignalP"/>
    </source>
</evidence>
<proteinExistence type="inferred from homology"/>
<dbReference type="PANTHER" id="PTHR35936:SF32">
    <property type="entry name" value="MEMBRANE-BOUND LYTIC MUREIN TRANSGLYCOSYLASE F"/>
    <property type="match status" value="1"/>
</dbReference>
<comment type="similarity">
    <text evidence="2">Belongs to the bacterial solute-binding protein 3 family.</text>
</comment>
<accession>A0A831WFW8</accession>